<accession>A0A7W4VKE2</accession>
<keyword evidence="1" id="KW-0732">Signal</keyword>
<evidence type="ECO:0000256" key="1">
    <source>
        <dbReference type="SAM" id="SignalP"/>
    </source>
</evidence>
<dbReference type="EMBL" id="JACHWB010000002">
    <property type="protein sequence ID" value="MBB3018808.1"/>
    <property type="molecule type" value="Genomic_DNA"/>
</dbReference>
<dbReference type="RefSeq" id="WP_183449360.1">
    <property type="nucleotide sequence ID" value="NZ_JACHWB010000002.1"/>
</dbReference>
<gene>
    <name evidence="2" type="ORF">FHR70_001862</name>
</gene>
<dbReference type="Proteomes" id="UP000532010">
    <property type="component" value="Unassembled WGS sequence"/>
</dbReference>
<feature type="chain" id="PRO_5030862981" evidence="1">
    <location>
        <begin position="21"/>
        <end position="130"/>
    </location>
</feature>
<name>A0A7W4VKE2_9HYPH</name>
<keyword evidence="3" id="KW-1185">Reference proteome</keyword>
<evidence type="ECO:0000313" key="3">
    <source>
        <dbReference type="Proteomes" id="UP000532010"/>
    </source>
</evidence>
<organism evidence="2 3">
    <name type="scientific">Microvirga lupini</name>
    <dbReference type="NCBI Taxonomy" id="420324"/>
    <lineage>
        <taxon>Bacteria</taxon>
        <taxon>Pseudomonadati</taxon>
        <taxon>Pseudomonadota</taxon>
        <taxon>Alphaproteobacteria</taxon>
        <taxon>Hyphomicrobiales</taxon>
        <taxon>Methylobacteriaceae</taxon>
        <taxon>Microvirga</taxon>
    </lineage>
</organism>
<proteinExistence type="predicted"/>
<evidence type="ECO:0000313" key="2">
    <source>
        <dbReference type="EMBL" id="MBB3018808.1"/>
    </source>
</evidence>
<reference evidence="2 3" key="1">
    <citation type="submission" date="2020-08" db="EMBL/GenBank/DDBJ databases">
        <title>The Agave Microbiome: Exploring the role of microbial communities in plant adaptations to desert environments.</title>
        <authorList>
            <person name="Partida-Martinez L.P."/>
        </authorList>
    </citation>
    <scope>NUCLEOTIDE SEQUENCE [LARGE SCALE GENOMIC DNA]</scope>
    <source>
        <strain evidence="2 3">AT3.9</strain>
    </source>
</reference>
<sequence>MSRLIVFAAGLALLAGSASAETVERTVKANTVSAIGGFLGYEVDTCYPSNIPDVKVRQQPANGTIQIRPYEQALGKDSRCPGTKVRGLAYVYTPKKGFKGTDEVVLDVPWSWNESAPLTLMTYTYRIRVE</sequence>
<protein>
    <submittedName>
        <fullName evidence="2">Uncharacterized protein</fullName>
    </submittedName>
</protein>
<dbReference type="AlphaFoldDB" id="A0A7W4VKE2"/>
<feature type="signal peptide" evidence="1">
    <location>
        <begin position="1"/>
        <end position="20"/>
    </location>
</feature>
<comment type="caution">
    <text evidence="2">The sequence shown here is derived from an EMBL/GenBank/DDBJ whole genome shotgun (WGS) entry which is preliminary data.</text>
</comment>